<dbReference type="Proteomes" id="UP000242694">
    <property type="component" value="Unassembled WGS sequence"/>
</dbReference>
<dbReference type="EC" id="6.3.4.19" evidence="8"/>
<accession>A0ABX5IFI6</accession>
<evidence type="ECO:0000256" key="2">
    <source>
        <dbReference type="ARBA" id="ARBA00022490"/>
    </source>
</evidence>
<evidence type="ECO:0000259" key="9">
    <source>
        <dbReference type="SMART" id="SM00977"/>
    </source>
</evidence>
<comment type="subcellular location">
    <subcellularLocation>
        <location evidence="1 8">Cytoplasm</location>
    </subcellularLocation>
</comment>
<comment type="similarity">
    <text evidence="8">Belongs to the tRNA(Ile)-lysidine synthase family.</text>
</comment>
<dbReference type="InterPro" id="IPR012796">
    <property type="entry name" value="Lysidine-tRNA-synth_C"/>
</dbReference>
<evidence type="ECO:0000256" key="7">
    <source>
        <dbReference type="ARBA" id="ARBA00048539"/>
    </source>
</evidence>
<dbReference type="CDD" id="cd01992">
    <property type="entry name" value="TilS_N"/>
    <property type="match status" value="1"/>
</dbReference>
<keyword evidence="6" id="KW-0067">ATP-binding</keyword>
<dbReference type="InterPro" id="IPR012094">
    <property type="entry name" value="tRNA_Ile_lys_synt"/>
</dbReference>
<dbReference type="EMBL" id="PZDI01000026">
    <property type="protein sequence ID" value="PTH18090.1"/>
    <property type="molecule type" value="Genomic_DNA"/>
</dbReference>
<dbReference type="SUPFAM" id="SSF52402">
    <property type="entry name" value="Adenine nucleotide alpha hydrolases-like"/>
    <property type="match status" value="1"/>
</dbReference>
<evidence type="ECO:0000256" key="4">
    <source>
        <dbReference type="ARBA" id="ARBA00022694"/>
    </source>
</evidence>
<evidence type="ECO:0000313" key="10">
    <source>
        <dbReference type="EMBL" id="PTH18090.1"/>
    </source>
</evidence>
<name>A0ABX5IFI6_9STAP</name>
<dbReference type="NCBIfam" id="TIGR02432">
    <property type="entry name" value="lysidine_TilS_N"/>
    <property type="match status" value="1"/>
</dbReference>
<comment type="caution">
    <text evidence="10">The sequence shown here is derived from an EMBL/GenBank/DDBJ whole genome shotgun (WGS) entry which is preliminary data.</text>
</comment>
<dbReference type="InterPro" id="IPR012795">
    <property type="entry name" value="tRNA_Ile_lys_synt_N"/>
</dbReference>
<evidence type="ECO:0000313" key="11">
    <source>
        <dbReference type="Proteomes" id="UP000242694"/>
    </source>
</evidence>
<proteinExistence type="inferred from homology"/>
<keyword evidence="3 8" id="KW-0436">Ligase</keyword>
<keyword evidence="5" id="KW-0547">Nucleotide-binding</keyword>
<dbReference type="Pfam" id="PF11734">
    <property type="entry name" value="TilS_C"/>
    <property type="match status" value="1"/>
</dbReference>
<organism evidence="10 11">
    <name type="scientific">Staphylococcus auricularis</name>
    <dbReference type="NCBI Taxonomy" id="29379"/>
    <lineage>
        <taxon>Bacteria</taxon>
        <taxon>Bacillati</taxon>
        <taxon>Bacillota</taxon>
        <taxon>Bacilli</taxon>
        <taxon>Bacillales</taxon>
        <taxon>Staphylococcaceae</taxon>
        <taxon>Staphylococcus</taxon>
    </lineage>
</organism>
<dbReference type="Pfam" id="PF01171">
    <property type="entry name" value="ATP_bind_3"/>
    <property type="match status" value="1"/>
</dbReference>
<dbReference type="PANTHER" id="PTHR43033">
    <property type="entry name" value="TRNA(ILE)-LYSIDINE SYNTHASE-RELATED"/>
    <property type="match status" value="1"/>
</dbReference>
<keyword evidence="2 8" id="KW-0963">Cytoplasm</keyword>
<evidence type="ECO:0000256" key="1">
    <source>
        <dbReference type="ARBA" id="ARBA00004496"/>
    </source>
</evidence>
<dbReference type="SMART" id="SM00977">
    <property type="entry name" value="TilS_C"/>
    <property type="match status" value="1"/>
</dbReference>
<feature type="domain" description="Lysidine-tRNA(Ile) synthetase C-terminal" evidence="9">
    <location>
        <begin position="357"/>
        <end position="426"/>
    </location>
</feature>
<keyword evidence="4 8" id="KW-0819">tRNA processing</keyword>
<keyword evidence="11" id="KW-1185">Reference proteome</keyword>
<evidence type="ECO:0000256" key="6">
    <source>
        <dbReference type="ARBA" id="ARBA00022840"/>
    </source>
</evidence>
<dbReference type="InterPro" id="IPR011063">
    <property type="entry name" value="TilS/TtcA_N"/>
</dbReference>
<dbReference type="NCBIfam" id="TIGR02433">
    <property type="entry name" value="lysidine_TilS_C"/>
    <property type="match status" value="1"/>
</dbReference>
<protein>
    <recommendedName>
        <fullName evidence="8">tRNA(Ile)-lysidine synthase</fullName>
        <ecNumber evidence="8">6.3.4.19</ecNumber>
    </recommendedName>
    <alternativeName>
        <fullName evidence="8">tRNA(Ile)-2-lysyl-cytidine synthase</fullName>
    </alternativeName>
    <alternativeName>
        <fullName evidence="8">tRNA(Ile)-lysidine synthetase</fullName>
    </alternativeName>
</protein>
<comment type="function">
    <text evidence="8">Ligates lysine onto the cytidine present at position 34 of the AUA codon-specific tRNA(Ile) that contains the anticodon CAU, in an ATP-dependent manner. Cytidine is converted to lysidine, thus changing the amino acid specificity of the tRNA from methionine to isoleucine.</text>
</comment>
<gene>
    <name evidence="8 10" type="primary">tilS</name>
    <name evidence="10" type="ORF">BU607_06575</name>
</gene>
<sequence length="433" mass="50548">MQLDTSLWRQQDHIVVAVSTGVDSMVLLHQLLTTYQNSYREMTCLHVNHGLRKASQQEAEFIERYCAEKGIPLYVKQLDLSDTVAKGISIEQAAREARYRWFDAMMHDLNADCLLTAHHEDDQLETIFYRLFTGRSTRSSLGIEPLSKRDGYQLIRPMLSVPKQHIYHYQQQYDVPYFEDHTNQDNTYVRNDIRNRILPTITENEHLDVMQLLKLKSWHDEQRQALQQEVATFIKHHATIPPSKTKIVLEREAFNNLRYSVKVAVLDYVMGQQDGAHHPFSEKTYQAWFEQAAKNIAQVQLYTTDKWIIELVYDKFVIMEKNEVEVQSQQLEHAGCYTFGHYEIQINGTMSAATYPLTVRTKREGDRFKLNGQSGHKKVNRLFIDHKIPRQERPLIPIVTTKQGAIIAVGTLFKDNDYRNDVDIKYVGDEQEK</sequence>
<evidence type="ECO:0000256" key="8">
    <source>
        <dbReference type="HAMAP-Rule" id="MF_01161"/>
    </source>
</evidence>
<evidence type="ECO:0000256" key="3">
    <source>
        <dbReference type="ARBA" id="ARBA00022598"/>
    </source>
</evidence>
<dbReference type="PANTHER" id="PTHR43033:SF1">
    <property type="entry name" value="TRNA(ILE)-LYSIDINE SYNTHASE-RELATED"/>
    <property type="match status" value="1"/>
</dbReference>
<comment type="caution">
    <text evidence="8">Lacks conserved residue(s) required for the propagation of feature annotation.</text>
</comment>
<dbReference type="Gene3D" id="3.40.50.620">
    <property type="entry name" value="HUPs"/>
    <property type="match status" value="1"/>
</dbReference>
<dbReference type="RefSeq" id="WP_107392749.1">
    <property type="nucleotide sequence ID" value="NZ_JAHCOE010000009.1"/>
</dbReference>
<dbReference type="InterPro" id="IPR014729">
    <property type="entry name" value="Rossmann-like_a/b/a_fold"/>
</dbReference>
<comment type="catalytic activity">
    <reaction evidence="7 8">
        <text>cytidine(34) in tRNA(Ile2) + L-lysine + ATP = lysidine(34) in tRNA(Ile2) + AMP + diphosphate + H(+)</text>
        <dbReference type="Rhea" id="RHEA:43744"/>
        <dbReference type="Rhea" id="RHEA-COMP:10625"/>
        <dbReference type="Rhea" id="RHEA-COMP:10670"/>
        <dbReference type="ChEBI" id="CHEBI:15378"/>
        <dbReference type="ChEBI" id="CHEBI:30616"/>
        <dbReference type="ChEBI" id="CHEBI:32551"/>
        <dbReference type="ChEBI" id="CHEBI:33019"/>
        <dbReference type="ChEBI" id="CHEBI:82748"/>
        <dbReference type="ChEBI" id="CHEBI:83665"/>
        <dbReference type="ChEBI" id="CHEBI:456215"/>
        <dbReference type="EC" id="6.3.4.19"/>
    </reaction>
</comment>
<dbReference type="SUPFAM" id="SSF56037">
    <property type="entry name" value="PheT/TilS domain"/>
    <property type="match status" value="1"/>
</dbReference>
<dbReference type="HAMAP" id="MF_01161">
    <property type="entry name" value="tRNA_Ile_lys_synt"/>
    <property type="match status" value="1"/>
</dbReference>
<evidence type="ECO:0000256" key="5">
    <source>
        <dbReference type="ARBA" id="ARBA00022741"/>
    </source>
</evidence>
<reference evidence="10 11" key="1">
    <citation type="journal article" date="2016" name="Front. Microbiol.">
        <title>Comprehensive Phylogenetic Analysis of Bovine Non-aureus Staphylococci Species Based on Whole-Genome Sequencing.</title>
        <authorList>
            <person name="Naushad S."/>
            <person name="Barkema H.W."/>
            <person name="Luby C."/>
            <person name="Condas L.A."/>
            <person name="Nobrega D.B."/>
            <person name="Carson D.A."/>
            <person name="De Buck J."/>
        </authorList>
    </citation>
    <scope>NUCLEOTIDE SEQUENCE [LARGE SCALE GENOMIC DNA]</scope>
    <source>
        <strain evidence="10 11">SNUC 993</strain>
    </source>
</reference>